<reference evidence="2 4" key="2">
    <citation type="submission" date="2020-02" db="EMBL/GenBank/DDBJ databases">
        <title>The WGS of Modestobacter muralis DSM 100205.</title>
        <authorList>
            <person name="Jiang Z."/>
        </authorList>
    </citation>
    <scope>NUCLEOTIDE SEQUENCE [LARGE SCALE GENOMIC DNA]</scope>
    <source>
        <strain evidence="2 4">DSM 100205</strain>
    </source>
</reference>
<dbReference type="RefSeq" id="WP_163612398.1">
    <property type="nucleotide sequence ID" value="NZ_JAAGWB010000051.1"/>
</dbReference>
<keyword evidence="3" id="KW-1185">Reference proteome</keyword>
<dbReference type="EMBL" id="JAAGWH010000049">
    <property type="protein sequence ID" value="NEK95821.1"/>
    <property type="molecule type" value="Genomic_DNA"/>
</dbReference>
<organism evidence="1 3">
    <name type="scientific">Modestobacter muralis</name>
    <dbReference type="NCBI Taxonomy" id="1608614"/>
    <lineage>
        <taxon>Bacteria</taxon>
        <taxon>Bacillati</taxon>
        <taxon>Actinomycetota</taxon>
        <taxon>Actinomycetes</taxon>
        <taxon>Geodermatophilales</taxon>
        <taxon>Geodermatophilaceae</taxon>
        <taxon>Modestobacter</taxon>
    </lineage>
</organism>
<evidence type="ECO:0000313" key="3">
    <source>
        <dbReference type="Proteomes" id="UP000468828"/>
    </source>
</evidence>
<sequence length="183" mass="19221">MRWEQLFTDLEAQFAAEEAAGERLGEPSRARAEQGRVRLADRLRGAVGSPVSLRCPGVGELAGRLVDVGVDWVLLAETGDRELLVATRAVAAVAGLTAATAAGEESAVDRHLDLRRALRGLARDRAAVQCLLGDGGVLTGTIDRVGADFVELAEHPLDSPRRRSAVTGVRAVALPAVVAVRTG</sequence>
<protein>
    <submittedName>
        <fullName evidence="1">Uncharacterized protein</fullName>
    </submittedName>
</protein>
<reference evidence="1 3" key="1">
    <citation type="submission" date="2020-01" db="EMBL/GenBank/DDBJ databases">
        <title>the WGS Modestobacter muralis CPCC 204518.</title>
        <authorList>
            <person name="Jiang Z."/>
        </authorList>
    </citation>
    <scope>NUCLEOTIDE SEQUENCE [LARGE SCALE GENOMIC DNA]</scope>
    <source>
        <strain evidence="1 3">DSM 100205</strain>
    </source>
</reference>
<dbReference type="Proteomes" id="UP000471152">
    <property type="component" value="Unassembled WGS sequence"/>
</dbReference>
<dbReference type="AlphaFoldDB" id="A0A6P0EVW4"/>
<comment type="caution">
    <text evidence="1">The sequence shown here is derived from an EMBL/GenBank/DDBJ whole genome shotgun (WGS) entry which is preliminary data.</text>
</comment>
<proteinExistence type="predicted"/>
<gene>
    <name evidence="2" type="ORF">G3R41_17510</name>
    <name evidence="1" type="ORF">GCU67_16860</name>
</gene>
<name>A0A6P0EVW4_9ACTN</name>
<dbReference type="Proteomes" id="UP000468828">
    <property type="component" value="Unassembled WGS sequence"/>
</dbReference>
<evidence type="ECO:0000313" key="4">
    <source>
        <dbReference type="Proteomes" id="UP000471152"/>
    </source>
</evidence>
<evidence type="ECO:0000313" key="2">
    <source>
        <dbReference type="EMBL" id="NEN52709.1"/>
    </source>
</evidence>
<evidence type="ECO:0000313" key="1">
    <source>
        <dbReference type="EMBL" id="NEK95821.1"/>
    </source>
</evidence>
<accession>A0A6P0EVW4</accession>
<dbReference type="EMBL" id="JAAGWB010000051">
    <property type="protein sequence ID" value="NEN52709.1"/>
    <property type="molecule type" value="Genomic_DNA"/>
</dbReference>